<dbReference type="Proteomes" id="UP001595445">
    <property type="component" value="Unassembled WGS sequence"/>
</dbReference>
<proteinExistence type="predicted"/>
<protein>
    <submittedName>
        <fullName evidence="1">Uncharacterized protein</fullName>
    </submittedName>
</protein>
<name>A0ABV7E028_9RHOB</name>
<comment type="caution">
    <text evidence="1">The sequence shown here is derived from an EMBL/GenBank/DDBJ whole genome shotgun (WGS) entry which is preliminary data.</text>
</comment>
<evidence type="ECO:0000313" key="2">
    <source>
        <dbReference type="Proteomes" id="UP001595445"/>
    </source>
</evidence>
<organism evidence="1 2">
    <name type="scientific">Tabrizicola soli</name>
    <dbReference type="NCBI Taxonomy" id="2185115"/>
    <lineage>
        <taxon>Bacteria</taxon>
        <taxon>Pseudomonadati</taxon>
        <taxon>Pseudomonadota</taxon>
        <taxon>Alphaproteobacteria</taxon>
        <taxon>Rhodobacterales</taxon>
        <taxon>Paracoccaceae</taxon>
        <taxon>Tabrizicola</taxon>
    </lineage>
</organism>
<dbReference type="EMBL" id="JBHRSM010000053">
    <property type="protein sequence ID" value="MFC3088531.1"/>
    <property type="molecule type" value="Genomic_DNA"/>
</dbReference>
<accession>A0ABV7E028</accession>
<sequence>MSDNVRLALVGVDGIVETVIEAPAGSGPEFPSEVLGIAGNWVLDPFVQAGPGSLFISETGDFYALDLDPPTEEPAP</sequence>
<reference evidence="2" key="1">
    <citation type="journal article" date="2019" name="Int. J. Syst. Evol. Microbiol.">
        <title>The Global Catalogue of Microorganisms (GCM) 10K type strain sequencing project: providing services to taxonomists for standard genome sequencing and annotation.</title>
        <authorList>
            <consortium name="The Broad Institute Genomics Platform"/>
            <consortium name="The Broad Institute Genome Sequencing Center for Infectious Disease"/>
            <person name="Wu L."/>
            <person name="Ma J."/>
        </authorList>
    </citation>
    <scope>NUCLEOTIDE SEQUENCE [LARGE SCALE GENOMIC DNA]</scope>
    <source>
        <strain evidence="2">KCTC 62102</strain>
    </source>
</reference>
<gene>
    <name evidence="1" type="ORF">ACFOD6_21035</name>
</gene>
<dbReference type="RefSeq" id="WP_197644628.1">
    <property type="nucleotide sequence ID" value="NZ_JAEACP010000012.1"/>
</dbReference>
<keyword evidence="2" id="KW-1185">Reference proteome</keyword>
<evidence type="ECO:0000313" key="1">
    <source>
        <dbReference type="EMBL" id="MFC3088531.1"/>
    </source>
</evidence>